<evidence type="ECO:0000256" key="3">
    <source>
        <dbReference type="ARBA" id="ARBA00022792"/>
    </source>
</evidence>
<keyword evidence="3" id="KW-0999">Mitochondrion inner membrane</keyword>
<dbReference type="PANTHER" id="PTHR21382">
    <property type="entry name" value="NADH-UBIQUINONE OXIDOREDUCTASE SUBUNIT"/>
    <property type="match status" value="1"/>
</dbReference>
<keyword evidence="9" id="KW-1185">Reference proteome</keyword>
<evidence type="ECO:0008006" key="10">
    <source>
        <dbReference type="Google" id="ProtNLM"/>
    </source>
</evidence>
<dbReference type="OrthoDB" id="1913277at2759"/>
<evidence type="ECO:0000256" key="2">
    <source>
        <dbReference type="ARBA" id="ARBA00022692"/>
    </source>
</evidence>
<evidence type="ECO:0000313" key="9">
    <source>
        <dbReference type="Proteomes" id="UP000193144"/>
    </source>
</evidence>
<accession>A0A1Y1ZP46</accession>
<dbReference type="GO" id="GO:0045271">
    <property type="term" value="C:respiratory chain complex I"/>
    <property type="evidence" value="ECO:0007669"/>
    <property type="project" value="InterPro"/>
</dbReference>
<dbReference type="InterPro" id="IPR039205">
    <property type="entry name" value="NDUFA11"/>
</dbReference>
<proteinExistence type="predicted"/>
<comment type="subcellular location">
    <subcellularLocation>
        <location evidence="1">Mitochondrion inner membrane</location>
        <topology evidence="1">Multi-pass membrane protein</topology>
    </subcellularLocation>
</comment>
<dbReference type="GO" id="GO:0005743">
    <property type="term" value="C:mitochondrial inner membrane"/>
    <property type="evidence" value="ECO:0007669"/>
    <property type="project" value="UniProtKB-SubCell"/>
</dbReference>
<keyword evidence="2 7" id="KW-0812">Transmembrane</keyword>
<reference evidence="8 9" key="1">
    <citation type="submission" date="2016-07" db="EMBL/GenBank/DDBJ databases">
        <title>Pervasive Adenine N6-methylation of Active Genes in Fungi.</title>
        <authorList>
            <consortium name="DOE Joint Genome Institute"/>
            <person name="Mondo S.J."/>
            <person name="Dannebaum R.O."/>
            <person name="Kuo R.C."/>
            <person name="Labutti K."/>
            <person name="Haridas S."/>
            <person name="Kuo A."/>
            <person name="Salamov A."/>
            <person name="Ahrendt S.R."/>
            <person name="Lipzen A."/>
            <person name="Sullivan W."/>
            <person name="Andreopoulos W.B."/>
            <person name="Clum A."/>
            <person name="Lindquist E."/>
            <person name="Daum C."/>
            <person name="Ramamoorthy G.K."/>
            <person name="Gryganskyi A."/>
            <person name="Culley D."/>
            <person name="Magnuson J.K."/>
            <person name="James T.Y."/>
            <person name="O'Malley M.A."/>
            <person name="Stajich J.E."/>
            <person name="Spatafora J.W."/>
            <person name="Visel A."/>
            <person name="Grigoriev I.V."/>
        </authorList>
    </citation>
    <scope>NUCLEOTIDE SEQUENCE [LARGE SCALE GENOMIC DNA]</scope>
    <source>
        <strain evidence="8 9">CBS 115471</strain>
    </source>
</reference>
<sequence>MATEEHVFHPVDALSRTANTTLQTTVAGAILAGVQNTLRKQNVGASGILTRSGHVIATFAGVGALYQFTRDSAANLRGKEDTYNEAIGGFFGGSVLGLFARRLPIVFGAGASMSVVMAAFAYTKGFKGYKKGVATEEDEVERKERLKRQRRRPIQEIIDELGEGRGVYAPGWEERRRDRLMKKYGVDVGPYQQTD</sequence>
<protein>
    <recommendedName>
        <fullName evidence="10">NADH-ubiquinone oxidoreductase 213 kDa subunit</fullName>
    </recommendedName>
</protein>
<name>A0A1Y1ZP46_9PLEO</name>
<dbReference type="PANTHER" id="PTHR21382:SF1">
    <property type="entry name" value="NADH DEHYDROGENASE [UBIQUINONE] 1 ALPHA SUBCOMPLEX SUBUNIT 11"/>
    <property type="match status" value="1"/>
</dbReference>
<keyword evidence="4 7" id="KW-1133">Transmembrane helix</keyword>
<evidence type="ECO:0000256" key="5">
    <source>
        <dbReference type="ARBA" id="ARBA00023128"/>
    </source>
</evidence>
<organism evidence="8 9">
    <name type="scientific">Clohesyomyces aquaticus</name>
    <dbReference type="NCBI Taxonomy" id="1231657"/>
    <lineage>
        <taxon>Eukaryota</taxon>
        <taxon>Fungi</taxon>
        <taxon>Dikarya</taxon>
        <taxon>Ascomycota</taxon>
        <taxon>Pezizomycotina</taxon>
        <taxon>Dothideomycetes</taxon>
        <taxon>Pleosporomycetidae</taxon>
        <taxon>Pleosporales</taxon>
        <taxon>Lindgomycetaceae</taxon>
        <taxon>Clohesyomyces</taxon>
    </lineage>
</organism>
<dbReference type="AlphaFoldDB" id="A0A1Y1ZP46"/>
<dbReference type="GO" id="GO:0006120">
    <property type="term" value="P:mitochondrial electron transport, NADH to ubiquinone"/>
    <property type="evidence" value="ECO:0007669"/>
    <property type="project" value="InterPro"/>
</dbReference>
<feature type="transmembrane region" description="Helical" evidence="7">
    <location>
        <begin position="103"/>
        <end position="122"/>
    </location>
</feature>
<comment type="caution">
    <text evidence="8">The sequence shown here is derived from an EMBL/GenBank/DDBJ whole genome shotgun (WGS) entry which is preliminary data.</text>
</comment>
<gene>
    <name evidence="8" type="ORF">BCR34DRAFT_311068</name>
</gene>
<dbReference type="Proteomes" id="UP000193144">
    <property type="component" value="Unassembled WGS sequence"/>
</dbReference>
<evidence type="ECO:0000313" key="8">
    <source>
        <dbReference type="EMBL" id="ORY12021.1"/>
    </source>
</evidence>
<keyword evidence="6 7" id="KW-0472">Membrane</keyword>
<evidence type="ECO:0000256" key="6">
    <source>
        <dbReference type="ARBA" id="ARBA00023136"/>
    </source>
</evidence>
<dbReference type="EMBL" id="MCFA01000055">
    <property type="protein sequence ID" value="ORY12021.1"/>
    <property type="molecule type" value="Genomic_DNA"/>
</dbReference>
<evidence type="ECO:0000256" key="1">
    <source>
        <dbReference type="ARBA" id="ARBA00004448"/>
    </source>
</evidence>
<evidence type="ECO:0000256" key="4">
    <source>
        <dbReference type="ARBA" id="ARBA00022989"/>
    </source>
</evidence>
<dbReference type="STRING" id="1231657.A0A1Y1ZP46"/>
<evidence type="ECO:0000256" key="7">
    <source>
        <dbReference type="SAM" id="Phobius"/>
    </source>
</evidence>
<keyword evidence="5" id="KW-0496">Mitochondrion</keyword>